<sequence>MRSSPAGRGSGFASVLAIGLVGAVLQAQQPPNPLGQPLLDASGVIRDDAFIRIPLRPEDEGYADLDGTRLKELLLEVDAISLGDRDAGTVFWGRNVGTSGHVATQDWVEGYFRRYGLDDIYRQPFELSPVWEPIAWDLTFASNGEEFTLESARPPQGAVSTSPEGIEFDLVWLGGGSAADYIGRDVEGKAVLIHDIPRPGTLRHTIRDEGALARAFDRGASAVGIVYGISDNFAVWQRTGDRPGFNVGYEDGMRLRDLLGRGERVTVRYTMESEMRDGLRAASVWGTLPGVSDEEILIVAHMDGYFQASLDNGSGLAVMVGLLEHYAGFPRSERPRTLRFLGSVGHHGGPGTRWLYDNRETALANTVLAINLEHVAAVRTKYWGRRLRMMNAVSPMRWWVNGSPLLLETALDAFGRFNVGVTADMDPGASGEMSRIARELPSIQVITSPEIKHTEQDTPEWVPAVGLEQIARAYAKIIDSVSGVDRRALQSESGAGALGGR</sequence>
<dbReference type="Gene3D" id="3.40.630.10">
    <property type="entry name" value="Zn peptidases"/>
    <property type="match status" value="1"/>
</dbReference>
<dbReference type="EMBL" id="UINC01000130">
    <property type="protein sequence ID" value="SUZ49686.1"/>
    <property type="molecule type" value="Genomic_DNA"/>
</dbReference>
<reference evidence="1" key="1">
    <citation type="submission" date="2018-05" db="EMBL/GenBank/DDBJ databases">
        <authorList>
            <person name="Lanie J.A."/>
            <person name="Ng W.-L."/>
            <person name="Kazmierczak K.M."/>
            <person name="Andrzejewski T.M."/>
            <person name="Davidsen T.M."/>
            <person name="Wayne K.J."/>
            <person name="Tettelin H."/>
            <person name="Glass J.I."/>
            <person name="Rusch D."/>
            <person name="Podicherti R."/>
            <person name="Tsui H.-C.T."/>
            <person name="Winkler M.E."/>
        </authorList>
    </citation>
    <scope>NUCLEOTIDE SEQUENCE</scope>
</reference>
<name>A0A381N500_9ZZZZ</name>
<dbReference type="Gene3D" id="3.50.30.30">
    <property type="match status" value="1"/>
</dbReference>
<evidence type="ECO:0008006" key="2">
    <source>
        <dbReference type="Google" id="ProtNLM"/>
    </source>
</evidence>
<gene>
    <name evidence="1" type="ORF">METZ01_LOCUS2540</name>
</gene>
<dbReference type="AlphaFoldDB" id="A0A381N500"/>
<organism evidence="1">
    <name type="scientific">marine metagenome</name>
    <dbReference type="NCBI Taxonomy" id="408172"/>
    <lineage>
        <taxon>unclassified sequences</taxon>
        <taxon>metagenomes</taxon>
        <taxon>ecological metagenomes</taxon>
    </lineage>
</organism>
<proteinExistence type="predicted"/>
<evidence type="ECO:0000313" key="1">
    <source>
        <dbReference type="EMBL" id="SUZ49686.1"/>
    </source>
</evidence>
<dbReference type="SUPFAM" id="SSF53187">
    <property type="entry name" value="Zn-dependent exopeptidases"/>
    <property type="match status" value="1"/>
</dbReference>
<accession>A0A381N500</accession>
<protein>
    <recommendedName>
        <fullName evidence="2">Peptidase M28 domain-containing protein</fullName>
    </recommendedName>
</protein>